<keyword evidence="2" id="KW-1185">Reference proteome</keyword>
<keyword evidence="1" id="KW-0224">Dipeptidase</keyword>
<dbReference type="GO" id="GO:0006508">
    <property type="term" value="P:proteolysis"/>
    <property type="evidence" value="ECO:0007669"/>
    <property type="project" value="InterPro"/>
</dbReference>
<dbReference type="GO" id="GO:0070573">
    <property type="term" value="F:metallodipeptidase activity"/>
    <property type="evidence" value="ECO:0007669"/>
    <property type="project" value="InterPro"/>
</dbReference>
<proteinExistence type="predicted"/>
<keyword evidence="1" id="KW-0645">Protease</keyword>
<dbReference type="Proteomes" id="UP000539953">
    <property type="component" value="Unassembled WGS sequence"/>
</dbReference>
<keyword evidence="1" id="KW-0378">Hydrolase</keyword>
<dbReference type="AlphaFoldDB" id="A0A7W8CXC9"/>
<name>A0A7W8CXC9_9FIRM</name>
<dbReference type="RefSeq" id="WP_183328331.1">
    <property type="nucleotide sequence ID" value="NZ_JACHHK010000003.1"/>
</dbReference>
<dbReference type="InterPro" id="IPR032466">
    <property type="entry name" value="Metal_Hydrolase"/>
</dbReference>
<dbReference type="SUPFAM" id="SSF51556">
    <property type="entry name" value="Metallo-dependent hydrolases"/>
    <property type="match status" value="1"/>
</dbReference>
<dbReference type="PROSITE" id="PS51365">
    <property type="entry name" value="RENAL_DIPEPTIDASE_2"/>
    <property type="match status" value="1"/>
</dbReference>
<comment type="caution">
    <text evidence="1">The sequence shown here is derived from an EMBL/GenBank/DDBJ whole genome shotgun (WGS) entry which is preliminary data.</text>
</comment>
<dbReference type="EMBL" id="JACHHK010000003">
    <property type="protein sequence ID" value="MBB5183076.1"/>
    <property type="molecule type" value="Genomic_DNA"/>
</dbReference>
<dbReference type="PANTHER" id="PTHR10443">
    <property type="entry name" value="MICROSOMAL DIPEPTIDASE"/>
    <property type="match status" value="1"/>
</dbReference>
<organism evidence="1 2">
    <name type="scientific">Catenisphaera adipataccumulans</name>
    <dbReference type="NCBI Taxonomy" id="700500"/>
    <lineage>
        <taxon>Bacteria</taxon>
        <taxon>Bacillati</taxon>
        <taxon>Bacillota</taxon>
        <taxon>Erysipelotrichia</taxon>
        <taxon>Erysipelotrichales</taxon>
        <taxon>Erysipelotrichaceae</taxon>
        <taxon>Catenisphaera</taxon>
    </lineage>
</organism>
<reference evidence="1 2" key="1">
    <citation type="submission" date="2020-08" db="EMBL/GenBank/DDBJ databases">
        <title>Genomic Encyclopedia of Type Strains, Phase IV (KMG-IV): sequencing the most valuable type-strain genomes for metagenomic binning, comparative biology and taxonomic classification.</title>
        <authorList>
            <person name="Goeker M."/>
        </authorList>
    </citation>
    <scope>NUCLEOTIDE SEQUENCE [LARGE SCALE GENOMIC DNA]</scope>
    <source>
        <strain evidence="1 2">DSM 25799</strain>
    </source>
</reference>
<dbReference type="Gene3D" id="3.20.20.140">
    <property type="entry name" value="Metal-dependent hydrolases"/>
    <property type="match status" value="1"/>
</dbReference>
<gene>
    <name evidence="1" type="ORF">HNQ47_001096</name>
</gene>
<dbReference type="CDD" id="cd01301">
    <property type="entry name" value="rDP_like"/>
    <property type="match status" value="1"/>
</dbReference>
<protein>
    <submittedName>
        <fullName evidence="1">Membrane dipeptidase</fullName>
        <ecNumber evidence="1">3.4.13.19</ecNumber>
    </submittedName>
</protein>
<dbReference type="EC" id="3.4.13.19" evidence="1"/>
<dbReference type="Pfam" id="PF01244">
    <property type="entry name" value="Peptidase_M19"/>
    <property type="match status" value="1"/>
</dbReference>
<evidence type="ECO:0000313" key="2">
    <source>
        <dbReference type="Proteomes" id="UP000539953"/>
    </source>
</evidence>
<sequence>MKVIDLHCDTISELYLHPQESFASNSFAVDLKKLHQGDYLVQNFALFTDRSKTQDPKHHALALYDRFCQMMAEHDDEIAQARTYADIKQNAAAGKISAVLTLEDGGVVDHDLGMLQNWYQMGVRMIALTWNYPNEIGYPQRMIGQASDFHRSVKQVIDEQHGLTDFGIEYVRTMEELGILIDVSHLSDAGFWDVMHYSRGPIVASHSNARALCPAARNLSDEMIRSIAQRGGLIGINFCGDFLEQQTIENGPSRIEAIVRQILYIRNLAGIDCLALGTDFDGIDCQREIEDASQIGKLAEALKKAGMPDDEIEKIYYRNALRLARQMF</sequence>
<accession>A0A7W8CXC9</accession>
<evidence type="ECO:0000313" key="1">
    <source>
        <dbReference type="EMBL" id="MBB5183076.1"/>
    </source>
</evidence>
<dbReference type="PANTHER" id="PTHR10443:SF12">
    <property type="entry name" value="DIPEPTIDASE"/>
    <property type="match status" value="1"/>
</dbReference>
<dbReference type="InterPro" id="IPR008257">
    <property type="entry name" value="Pept_M19"/>
</dbReference>